<gene>
    <name evidence="2" type="ORF">IWX46DRAFT_404171</name>
</gene>
<evidence type="ECO:0000313" key="2">
    <source>
        <dbReference type="EMBL" id="KAK7530466.1"/>
    </source>
</evidence>
<dbReference type="Proteomes" id="UP001365128">
    <property type="component" value="Unassembled WGS sequence"/>
</dbReference>
<protein>
    <submittedName>
        <fullName evidence="2">Uncharacterized protein</fullName>
    </submittedName>
</protein>
<feature type="compositionally biased region" description="Basic and acidic residues" evidence="1">
    <location>
        <begin position="184"/>
        <end position="208"/>
    </location>
</feature>
<name>A0ABR1L5G6_9PEZI</name>
<feature type="compositionally biased region" description="Basic and acidic residues" evidence="1">
    <location>
        <begin position="157"/>
        <end position="174"/>
    </location>
</feature>
<comment type="caution">
    <text evidence="2">The sequence shown here is derived from an EMBL/GenBank/DDBJ whole genome shotgun (WGS) entry which is preliminary data.</text>
</comment>
<proteinExistence type="predicted"/>
<organism evidence="2 3">
    <name type="scientific">Phyllosticta citricarpa</name>
    <dbReference type="NCBI Taxonomy" id="55181"/>
    <lineage>
        <taxon>Eukaryota</taxon>
        <taxon>Fungi</taxon>
        <taxon>Dikarya</taxon>
        <taxon>Ascomycota</taxon>
        <taxon>Pezizomycotina</taxon>
        <taxon>Dothideomycetes</taxon>
        <taxon>Dothideomycetes incertae sedis</taxon>
        <taxon>Botryosphaeriales</taxon>
        <taxon>Phyllostictaceae</taxon>
        <taxon>Phyllosticta</taxon>
    </lineage>
</organism>
<evidence type="ECO:0000313" key="3">
    <source>
        <dbReference type="Proteomes" id="UP001365128"/>
    </source>
</evidence>
<feature type="region of interest" description="Disordered" evidence="1">
    <location>
        <begin position="151"/>
        <end position="208"/>
    </location>
</feature>
<reference evidence="2 3" key="1">
    <citation type="submission" date="2024-04" db="EMBL/GenBank/DDBJ databases">
        <title>Phyllosticta paracitricarpa is synonymous to the EU quarantine fungus P. citricarpa based on phylogenomic analyses.</title>
        <authorList>
            <consortium name="Lawrence Berkeley National Laboratory"/>
            <person name="Van Ingen-Buijs V.A."/>
            <person name="Van Westerhoven A.C."/>
            <person name="Haridas S."/>
            <person name="Skiadas P."/>
            <person name="Martin F."/>
            <person name="Groenewald J.Z."/>
            <person name="Crous P.W."/>
            <person name="Seidl M.F."/>
        </authorList>
    </citation>
    <scope>NUCLEOTIDE SEQUENCE [LARGE SCALE GENOMIC DNA]</scope>
    <source>
        <strain evidence="2 3">CBS 122670</strain>
    </source>
</reference>
<dbReference type="EMBL" id="JBBPDW010000062">
    <property type="protein sequence ID" value="KAK7530466.1"/>
    <property type="molecule type" value="Genomic_DNA"/>
</dbReference>
<accession>A0ABR1L5G6</accession>
<keyword evidence="3" id="KW-1185">Reference proteome</keyword>
<sequence length="208" mass="22899">MRNPACWSSGDWLRETVGETAAVGMQTCDRRVEGLTDGPAAGGHVLRARSHLVSFWCGPAGAGGIIVTTRSHPRMPWEMSNPPYRLARSVALNDGKHLPTRRPTTYPPDLLSPHQLCARCTQLIPGRTSAIGSQDPRVRIFALRKLHGQGYTPAQTDVKRNGPTAREEKGKREAGMMPDMILAAERREEKKREKEGNGARKDNQTKGV</sequence>
<evidence type="ECO:0000256" key="1">
    <source>
        <dbReference type="SAM" id="MobiDB-lite"/>
    </source>
</evidence>